<organism evidence="12 13">
    <name type="scientific">Holothuria leucospilota</name>
    <name type="common">Black long sea cucumber</name>
    <name type="synonym">Mertensiothuria leucospilota</name>
    <dbReference type="NCBI Taxonomy" id="206669"/>
    <lineage>
        <taxon>Eukaryota</taxon>
        <taxon>Metazoa</taxon>
        <taxon>Echinodermata</taxon>
        <taxon>Eleutherozoa</taxon>
        <taxon>Echinozoa</taxon>
        <taxon>Holothuroidea</taxon>
        <taxon>Aspidochirotacea</taxon>
        <taxon>Aspidochirotida</taxon>
        <taxon>Holothuriidae</taxon>
        <taxon>Holothuria</taxon>
    </lineage>
</organism>
<dbReference type="PRINTS" id="PR00723">
    <property type="entry name" value="SUBTILISIN"/>
</dbReference>
<dbReference type="PROSITE" id="PS51892">
    <property type="entry name" value="SUBTILASE"/>
    <property type="match status" value="1"/>
</dbReference>
<dbReference type="CDD" id="cd04077">
    <property type="entry name" value="Peptidases_S8_PCSK9_ProteinaseK_like"/>
    <property type="match status" value="1"/>
</dbReference>
<dbReference type="SUPFAM" id="SSF52743">
    <property type="entry name" value="Subtilisin-like"/>
    <property type="match status" value="1"/>
</dbReference>
<dbReference type="InterPro" id="IPR050131">
    <property type="entry name" value="Peptidase_S8_subtilisin-like"/>
</dbReference>
<evidence type="ECO:0000256" key="10">
    <source>
        <dbReference type="SAM" id="SignalP"/>
    </source>
</evidence>
<dbReference type="Pfam" id="PF00082">
    <property type="entry name" value="Peptidase_S8"/>
    <property type="match status" value="1"/>
</dbReference>
<dbReference type="Pfam" id="PF00431">
    <property type="entry name" value="CUB"/>
    <property type="match status" value="2"/>
</dbReference>
<dbReference type="InterPro" id="IPR000859">
    <property type="entry name" value="CUB_dom"/>
</dbReference>
<keyword evidence="3" id="KW-0677">Repeat</keyword>
<dbReference type="PROSITE" id="PS01180">
    <property type="entry name" value="CUB"/>
    <property type="match status" value="2"/>
</dbReference>
<dbReference type="FunFam" id="3.40.50.200:FF:000014">
    <property type="entry name" value="Proteinase K"/>
    <property type="match status" value="1"/>
</dbReference>
<dbReference type="PROSITE" id="PS00136">
    <property type="entry name" value="SUBTILASE_ASP"/>
    <property type="match status" value="1"/>
</dbReference>
<feature type="domain" description="CUB" evidence="11">
    <location>
        <begin position="388"/>
        <end position="501"/>
    </location>
</feature>
<feature type="active site" description="Charge relay system" evidence="8">
    <location>
        <position position="169"/>
    </location>
</feature>
<dbReference type="Gene3D" id="2.60.120.290">
    <property type="entry name" value="Spermadhesin, CUB domain"/>
    <property type="match status" value="2"/>
</dbReference>
<dbReference type="InterPro" id="IPR000209">
    <property type="entry name" value="Peptidase_S8/S53_dom"/>
</dbReference>
<dbReference type="GO" id="GO:0004252">
    <property type="term" value="F:serine-type endopeptidase activity"/>
    <property type="evidence" value="ECO:0007669"/>
    <property type="project" value="UniProtKB-UniRule"/>
</dbReference>
<evidence type="ECO:0000256" key="3">
    <source>
        <dbReference type="ARBA" id="ARBA00022737"/>
    </source>
</evidence>
<evidence type="ECO:0000256" key="6">
    <source>
        <dbReference type="ARBA" id="ARBA00023157"/>
    </source>
</evidence>
<dbReference type="FunFam" id="2.60.120.290:FF:000013">
    <property type="entry name" value="Membrane frizzled-related protein"/>
    <property type="match status" value="1"/>
</dbReference>
<gene>
    <name evidence="12" type="ORF">HOLleu_41279</name>
</gene>
<dbReference type="GO" id="GO:0006508">
    <property type="term" value="P:proteolysis"/>
    <property type="evidence" value="ECO:0007669"/>
    <property type="project" value="UniProtKB-KW"/>
</dbReference>
<dbReference type="InterPro" id="IPR023827">
    <property type="entry name" value="Peptidase_S8_Asp-AS"/>
</dbReference>
<name>A0A9Q1BBR4_HOLLE</name>
<protein>
    <submittedName>
        <fullName evidence="12">Proteinase R</fullName>
    </submittedName>
</protein>
<dbReference type="PANTHER" id="PTHR43806:SF58">
    <property type="entry name" value="ALKALINE PROTEASE 1-RELATED"/>
    <property type="match status" value="1"/>
</dbReference>
<dbReference type="Pfam" id="PF05922">
    <property type="entry name" value="Inhibitor_I9"/>
    <property type="match status" value="1"/>
</dbReference>
<dbReference type="PANTHER" id="PTHR43806">
    <property type="entry name" value="PEPTIDASE S8"/>
    <property type="match status" value="1"/>
</dbReference>
<evidence type="ECO:0000256" key="5">
    <source>
        <dbReference type="ARBA" id="ARBA00022825"/>
    </source>
</evidence>
<dbReference type="InterPro" id="IPR035914">
    <property type="entry name" value="Sperma_CUB_dom_sf"/>
</dbReference>
<feature type="active site" description="Charge relay system" evidence="8">
    <location>
        <position position="321"/>
    </location>
</feature>
<dbReference type="AlphaFoldDB" id="A0A9Q1BBR4"/>
<reference evidence="12" key="1">
    <citation type="submission" date="2021-10" db="EMBL/GenBank/DDBJ databases">
        <title>Tropical sea cucumber genome reveals ecological adaptation and Cuvierian tubules defense mechanism.</title>
        <authorList>
            <person name="Chen T."/>
        </authorList>
    </citation>
    <scope>NUCLEOTIDE SEQUENCE</scope>
    <source>
        <strain evidence="12">Nanhai2018</strain>
        <tissue evidence="12">Muscle</tissue>
    </source>
</reference>
<comment type="caution">
    <text evidence="7">Lacks conserved residue(s) required for the propagation of feature annotation.</text>
</comment>
<evidence type="ECO:0000313" key="13">
    <source>
        <dbReference type="Proteomes" id="UP001152320"/>
    </source>
</evidence>
<comment type="caution">
    <text evidence="12">The sequence shown here is derived from an EMBL/GenBank/DDBJ whole genome shotgun (WGS) entry which is preliminary data.</text>
</comment>
<dbReference type="OrthoDB" id="206201at2759"/>
<feature type="domain" description="CUB" evidence="11">
    <location>
        <begin position="517"/>
        <end position="629"/>
    </location>
</feature>
<feature type="signal peptide" evidence="10">
    <location>
        <begin position="1"/>
        <end position="15"/>
    </location>
</feature>
<proteinExistence type="inferred from homology"/>
<accession>A0A9Q1BBR4</accession>
<keyword evidence="10" id="KW-0732">Signal</keyword>
<dbReference type="InterPro" id="IPR015500">
    <property type="entry name" value="Peptidase_S8_subtilisin-rel"/>
</dbReference>
<dbReference type="Gene3D" id="3.30.70.80">
    <property type="entry name" value="Peptidase S8 propeptide/proteinase inhibitor I9"/>
    <property type="match status" value="1"/>
</dbReference>
<dbReference type="PROSITE" id="PS00137">
    <property type="entry name" value="SUBTILASE_HIS"/>
    <property type="match status" value="1"/>
</dbReference>
<dbReference type="InterPro" id="IPR010259">
    <property type="entry name" value="S8pro/Inhibitor_I9"/>
</dbReference>
<dbReference type="Proteomes" id="UP001152320">
    <property type="component" value="Chromosome 23"/>
</dbReference>
<feature type="chain" id="PRO_5040210250" evidence="10">
    <location>
        <begin position="16"/>
        <end position="665"/>
    </location>
</feature>
<evidence type="ECO:0000256" key="9">
    <source>
        <dbReference type="RuleBase" id="RU003355"/>
    </source>
</evidence>
<dbReference type="SMART" id="SM00042">
    <property type="entry name" value="CUB"/>
    <property type="match status" value="2"/>
</dbReference>
<dbReference type="Gene3D" id="3.40.50.200">
    <property type="entry name" value="Peptidase S8/S53 domain"/>
    <property type="match status" value="1"/>
</dbReference>
<dbReference type="CDD" id="cd00041">
    <property type="entry name" value="CUB"/>
    <property type="match status" value="2"/>
</dbReference>
<dbReference type="InterPro" id="IPR022398">
    <property type="entry name" value="Peptidase_S8_His-AS"/>
</dbReference>
<comment type="similarity">
    <text evidence="1 8 9">Belongs to the peptidase S8 family.</text>
</comment>
<sequence length="665" mass="71323">MKHFLLFLLFSVAYSLAPLKKVDTPVTEHYIVKLKDGISVPSFIKTFEKEIMPIGGGFSILKQYKNVFNGFAARMSQNVLNLLREKEVVDYIEEDALYSVSQTQVAWGLDRIDQLGLPLDNSYNPIGSGLNANVYILDTGINYSHNEFGGRAQNAYDATGGDGVDCDGHGTHCAGIVGGTTYGVAKDVNIFSVRVFGCSGTGYTTDIIEACDWVKVNGVSPGVVSMSFAGGASSSLDAAVSDLVSNGFVVVVAAGNDVSDACAYSPARLSDVITVGATDKADKRTYFSNFGICVDIFAPGVNIESAWIGNTDSVSTLSGTSTSAPHVTGVAAILRSMDDTMTPLEVKNALLNRAIMGAVSDPGDGSPNLLLYVGSGDGPNTPPPEPACSYTITNNGSDVTSPNYPENYDNNLKCDYTIITDDGYYVALIFDDFDLEDHENCAYDVLNIYDDSTSTSSNLIASLCGSNNVGIFRSTRNVMHLTFITDSVTTGRGFSATADFLEIPQIVLPPATGTCSCPDTCDLENNIIWSPNYPEEYGTDEYCSYQFSVPDGYFVNITFLDFNLENSGTCSFDKLSIFDGIDNTTNEIAELCGAILPDPVFTSGSDSFLQFTTDGSVTRTGFQAVITSALTGELQNANKTISPHQGRQLSHRHIAIIFTPMKVRL</sequence>
<dbReference type="SUPFAM" id="SSF49854">
    <property type="entry name" value="Spermadhesin, CUB domain"/>
    <property type="match status" value="2"/>
</dbReference>
<evidence type="ECO:0000256" key="7">
    <source>
        <dbReference type="PROSITE-ProRule" id="PRU00059"/>
    </source>
</evidence>
<evidence type="ECO:0000256" key="4">
    <source>
        <dbReference type="ARBA" id="ARBA00022801"/>
    </source>
</evidence>
<dbReference type="InterPro" id="IPR037045">
    <property type="entry name" value="S8pro/Inhibitor_I9_sf"/>
</dbReference>
<keyword evidence="5 8" id="KW-0720">Serine protease</keyword>
<evidence type="ECO:0000256" key="8">
    <source>
        <dbReference type="PROSITE-ProRule" id="PRU01240"/>
    </source>
</evidence>
<feature type="active site" description="Charge relay system" evidence="8">
    <location>
        <position position="138"/>
    </location>
</feature>
<keyword evidence="2 8" id="KW-0645">Protease</keyword>
<evidence type="ECO:0000313" key="12">
    <source>
        <dbReference type="EMBL" id="KAJ8019623.1"/>
    </source>
</evidence>
<evidence type="ECO:0000256" key="1">
    <source>
        <dbReference type="ARBA" id="ARBA00011073"/>
    </source>
</evidence>
<dbReference type="InterPro" id="IPR036852">
    <property type="entry name" value="Peptidase_S8/S53_dom_sf"/>
</dbReference>
<evidence type="ECO:0000256" key="2">
    <source>
        <dbReference type="ARBA" id="ARBA00022670"/>
    </source>
</evidence>
<dbReference type="PROSITE" id="PS00138">
    <property type="entry name" value="SUBTILASE_SER"/>
    <property type="match status" value="1"/>
</dbReference>
<keyword evidence="13" id="KW-1185">Reference proteome</keyword>
<dbReference type="EMBL" id="JAIZAY010000023">
    <property type="protein sequence ID" value="KAJ8019623.1"/>
    <property type="molecule type" value="Genomic_DNA"/>
</dbReference>
<dbReference type="FunFam" id="2.60.120.290:FF:000005">
    <property type="entry name" value="Procollagen C-endopeptidase enhancer 1"/>
    <property type="match status" value="1"/>
</dbReference>
<evidence type="ECO:0000259" key="11">
    <source>
        <dbReference type="PROSITE" id="PS01180"/>
    </source>
</evidence>
<dbReference type="InterPro" id="IPR034193">
    <property type="entry name" value="PCSK9_ProteinaseK-like"/>
</dbReference>
<keyword evidence="4 8" id="KW-0378">Hydrolase</keyword>
<dbReference type="InterPro" id="IPR023828">
    <property type="entry name" value="Peptidase_S8_Ser-AS"/>
</dbReference>
<dbReference type="GO" id="GO:0005615">
    <property type="term" value="C:extracellular space"/>
    <property type="evidence" value="ECO:0007669"/>
    <property type="project" value="TreeGrafter"/>
</dbReference>
<keyword evidence="6" id="KW-1015">Disulfide bond</keyword>